<name>A0A377R3Q2_9NEIS</name>
<organism evidence="1 2">
    <name type="scientific">Kingella potus</name>
    <dbReference type="NCBI Taxonomy" id="265175"/>
    <lineage>
        <taxon>Bacteria</taxon>
        <taxon>Pseudomonadati</taxon>
        <taxon>Pseudomonadota</taxon>
        <taxon>Betaproteobacteria</taxon>
        <taxon>Neisseriales</taxon>
        <taxon>Neisseriaceae</taxon>
        <taxon>Kingella</taxon>
    </lineage>
</organism>
<keyword evidence="2" id="KW-1185">Reference proteome</keyword>
<dbReference type="AlphaFoldDB" id="A0A377R3Q2"/>
<dbReference type="EMBL" id="UGJJ01000002">
    <property type="protein sequence ID" value="STR02844.1"/>
    <property type="molecule type" value="Genomic_DNA"/>
</dbReference>
<gene>
    <name evidence="1" type="ORF">NCTC13336_01731</name>
</gene>
<protein>
    <submittedName>
        <fullName evidence="1">Uncharacterized protein</fullName>
    </submittedName>
</protein>
<evidence type="ECO:0000313" key="1">
    <source>
        <dbReference type="EMBL" id="STR02844.1"/>
    </source>
</evidence>
<dbReference type="Proteomes" id="UP000254293">
    <property type="component" value="Unassembled WGS sequence"/>
</dbReference>
<proteinExistence type="predicted"/>
<sequence length="109" mass="12095">MFHFVEAAFSDGLFNLSCKRPCNTAGACVAEPHTLSNGKGRLKTANVFQTAFVFIAEQIKNPFRRIKGVSRNGARGFAVLRLVWRSSLQNQERVRRFGAAYPTFAAEAV</sequence>
<evidence type="ECO:0000313" key="2">
    <source>
        <dbReference type="Proteomes" id="UP000254293"/>
    </source>
</evidence>
<accession>A0A377R3Q2</accession>
<reference evidence="1 2" key="1">
    <citation type="submission" date="2018-06" db="EMBL/GenBank/DDBJ databases">
        <authorList>
            <consortium name="Pathogen Informatics"/>
            <person name="Doyle S."/>
        </authorList>
    </citation>
    <scope>NUCLEOTIDE SEQUENCE [LARGE SCALE GENOMIC DNA]</scope>
    <source>
        <strain evidence="1 2">NCTC13336</strain>
    </source>
</reference>